<evidence type="ECO:0000313" key="2">
    <source>
        <dbReference type="EMBL" id="MVI54290.1"/>
    </source>
</evidence>
<name>A0A6B0BDB6_STAAU</name>
<dbReference type="Proteomes" id="UP000433366">
    <property type="component" value="Unassembled WGS sequence"/>
</dbReference>
<sequence length="37" mass="4184">KDDGKLVYNIDLKKGNKKQEVTVDAKNGKVLKSEQDH</sequence>
<protein>
    <submittedName>
        <fullName evidence="2">Peptidase</fullName>
    </submittedName>
</protein>
<feature type="non-terminal residue" evidence="2">
    <location>
        <position position="1"/>
    </location>
</feature>
<organism evidence="2 4">
    <name type="scientific">Staphylococcus aureus</name>
    <dbReference type="NCBI Taxonomy" id="1280"/>
    <lineage>
        <taxon>Bacteria</taxon>
        <taxon>Bacillati</taxon>
        <taxon>Bacillota</taxon>
        <taxon>Bacilli</taxon>
        <taxon>Bacillales</taxon>
        <taxon>Staphylococcaceae</taxon>
        <taxon>Staphylococcus</taxon>
    </lineage>
</organism>
<comment type="caution">
    <text evidence="2">The sequence shown here is derived from an EMBL/GenBank/DDBJ whole genome shotgun (WGS) entry which is preliminary data.</text>
</comment>
<feature type="domain" description="PepSY" evidence="1">
    <location>
        <begin position="2"/>
        <end position="34"/>
    </location>
</feature>
<dbReference type="AlphaFoldDB" id="A0A6B0BDB6"/>
<gene>
    <name evidence="2" type="ORF">GO793_00150</name>
    <name evidence="3" type="ORF">GO941_00315</name>
</gene>
<dbReference type="Pfam" id="PF03413">
    <property type="entry name" value="PepSY"/>
    <property type="match status" value="1"/>
</dbReference>
<dbReference type="EMBL" id="WPVZ01000025">
    <property type="protein sequence ID" value="MVL43937.1"/>
    <property type="molecule type" value="Genomic_DNA"/>
</dbReference>
<evidence type="ECO:0000313" key="5">
    <source>
        <dbReference type="Proteomes" id="UP000434412"/>
    </source>
</evidence>
<evidence type="ECO:0000313" key="4">
    <source>
        <dbReference type="Proteomes" id="UP000433366"/>
    </source>
</evidence>
<reference evidence="4 5" key="1">
    <citation type="submission" date="2019-11" db="EMBL/GenBank/DDBJ databases">
        <title>Implementation of targeted gown and glove precautions to prevent Staphylococcus aureus acquisition in community-based nursing homes.</title>
        <authorList>
            <person name="Stine O.C."/>
        </authorList>
    </citation>
    <scope>NUCLEOTIDE SEQUENCE [LARGE SCALE GENOMIC DNA]</scope>
    <source>
        <strain evidence="3 5">S_2023.LVRQ.AN</strain>
        <strain evidence="2 4">S_4031.LGMP.AI</strain>
    </source>
</reference>
<accession>A0A6B0BDB6</accession>
<evidence type="ECO:0000259" key="1">
    <source>
        <dbReference type="Pfam" id="PF03413"/>
    </source>
</evidence>
<dbReference type="Gene3D" id="3.10.450.40">
    <property type="match status" value="1"/>
</dbReference>
<dbReference type="EMBL" id="WPRH01000013">
    <property type="protein sequence ID" value="MVI54290.1"/>
    <property type="molecule type" value="Genomic_DNA"/>
</dbReference>
<evidence type="ECO:0000313" key="3">
    <source>
        <dbReference type="EMBL" id="MVL43937.1"/>
    </source>
</evidence>
<proteinExistence type="predicted"/>
<dbReference type="Proteomes" id="UP000434412">
    <property type="component" value="Unassembled WGS sequence"/>
</dbReference>
<dbReference type="InterPro" id="IPR025711">
    <property type="entry name" value="PepSY"/>
</dbReference>